<dbReference type="AlphaFoldDB" id="E8M9E0"/>
<feature type="chain" id="PRO_5003227459" evidence="1">
    <location>
        <begin position="23"/>
        <end position="140"/>
    </location>
</feature>
<feature type="signal peptide" evidence="1">
    <location>
        <begin position="1"/>
        <end position="22"/>
    </location>
</feature>
<name>E8M9E0_PHOS4</name>
<evidence type="ECO:0000313" key="2">
    <source>
        <dbReference type="EMBL" id="EGA69307.1"/>
    </source>
</evidence>
<gene>
    <name evidence="2" type="ORF">VISI1226_02647</name>
</gene>
<protein>
    <submittedName>
        <fullName evidence="2">Uncharacterized protein</fullName>
    </submittedName>
</protein>
<dbReference type="RefSeq" id="WP_008078551.1">
    <property type="nucleotide sequence ID" value="NZ_AEVT01000084.1"/>
</dbReference>
<dbReference type="OrthoDB" id="5826207at2"/>
<evidence type="ECO:0000256" key="1">
    <source>
        <dbReference type="SAM" id="SignalP"/>
    </source>
</evidence>
<proteinExistence type="predicted"/>
<dbReference type="GeneID" id="95570189"/>
<sequence>MKAVTFGLLASLALLSPISAYAKHTCTIDNYQSVDIAPDTSGGVLDEETGQFLITQKPPMRCATITFTTSKTRDRIASQMNGSFEATYFDNKTARSHSVTFDEDQLKAGYIRIGPNDPVEAYVCFTTSDTPIKDISCDID</sequence>
<evidence type="ECO:0000313" key="3">
    <source>
        <dbReference type="Proteomes" id="UP000006228"/>
    </source>
</evidence>
<dbReference type="Proteomes" id="UP000006228">
    <property type="component" value="Unassembled WGS sequence"/>
</dbReference>
<reference evidence="2 3" key="1">
    <citation type="journal article" date="2012" name="Int. J. Syst. Evol. Microbiol.">
        <title>Vibrio caribbeanicus sp. nov., isolated from the marine sponge Scleritoderma cyanea.</title>
        <authorList>
            <person name="Hoffmann M."/>
            <person name="Monday S.R."/>
            <person name="Allard M.W."/>
            <person name="Strain E.A."/>
            <person name="Whittaker P."/>
            <person name="Naum M."/>
            <person name="McCarthy P.J."/>
            <person name="Lopez J.V."/>
            <person name="Fischer M."/>
            <person name="Brown E.W."/>
        </authorList>
    </citation>
    <scope>NUCLEOTIDE SEQUENCE [LARGE SCALE GENOMIC DNA]</scope>
    <source>
        <strain evidence="3">DSMZ 21326</strain>
    </source>
</reference>
<dbReference type="EMBL" id="AEVT01000084">
    <property type="protein sequence ID" value="EGA69307.1"/>
    <property type="molecule type" value="Genomic_DNA"/>
</dbReference>
<organism evidence="2 3">
    <name type="scientific">Vibrio sinaloensis DSM 21326</name>
    <dbReference type="NCBI Taxonomy" id="945550"/>
    <lineage>
        <taxon>Bacteria</taxon>
        <taxon>Pseudomonadati</taxon>
        <taxon>Pseudomonadota</taxon>
        <taxon>Gammaproteobacteria</taxon>
        <taxon>Vibrionales</taxon>
        <taxon>Vibrionaceae</taxon>
        <taxon>Vibrio</taxon>
        <taxon>Vibrio oreintalis group</taxon>
    </lineage>
</organism>
<keyword evidence="1" id="KW-0732">Signal</keyword>
<dbReference type="eggNOG" id="ENOG5031N0I">
    <property type="taxonomic scope" value="Bacteria"/>
</dbReference>
<comment type="caution">
    <text evidence="2">The sequence shown here is derived from an EMBL/GenBank/DDBJ whole genome shotgun (WGS) entry which is preliminary data.</text>
</comment>
<accession>E8M9E0</accession>